<evidence type="ECO:0000313" key="2">
    <source>
        <dbReference type="EMBL" id="GGO91671.1"/>
    </source>
</evidence>
<proteinExistence type="predicted"/>
<name>A0ABQ2NBI3_9ACTN</name>
<protein>
    <submittedName>
        <fullName evidence="2">Metallophosphoesterase</fullName>
    </submittedName>
</protein>
<keyword evidence="1" id="KW-0732">Signal</keyword>
<feature type="chain" id="PRO_5047128169" evidence="1">
    <location>
        <begin position="31"/>
        <end position="575"/>
    </location>
</feature>
<dbReference type="InterPro" id="IPR029052">
    <property type="entry name" value="Metallo-depent_PP-like"/>
</dbReference>
<dbReference type="InterPro" id="IPR051918">
    <property type="entry name" value="STPP_CPPED1"/>
</dbReference>
<dbReference type="InterPro" id="IPR006311">
    <property type="entry name" value="TAT_signal"/>
</dbReference>
<dbReference type="NCBIfam" id="TIGR03767">
    <property type="entry name" value="P_acnes_RR"/>
    <property type="match status" value="1"/>
</dbReference>
<dbReference type="InterPro" id="IPR022506">
    <property type="entry name" value="Metallophosphoesterase_PPA1498"/>
</dbReference>
<keyword evidence="3" id="KW-1185">Reference proteome</keyword>
<dbReference type="PANTHER" id="PTHR43143:SF1">
    <property type="entry name" value="SERINE_THREONINE-PROTEIN PHOSPHATASE CPPED1"/>
    <property type="match status" value="1"/>
</dbReference>
<gene>
    <name evidence="2" type="ORF">GCM10011584_26310</name>
</gene>
<dbReference type="PROSITE" id="PS51318">
    <property type="entry name" value="TAT"/>
    <property type="match status" value="1"/>
</dbReference>
<accession>A0ABQ2NBI3</accession>
<sequence>MVQITRRSLIRTGLAAAAVAGIVRPQLALAAGSVSAAGTTLARTWQRGPAGTGGYRKVVAGPGEPHTVRTEFVVPAADRATRRRGVLAFAQLSDVHIVDAQSPMRLEWVDRFDDTDIDGDPTTGLASSAYRAHEMLSTQVADAMVRAINDVASASPVTGLPLDFAIQTGDNADNAQYNETRWNIDVLSGGTVLTPDSGNRSKWEGVADQDFLSYDPHYWHPDGQPLLRPVDLPRREYGFPTVPGLLDAARRPFAPVGLRMPWFTAFGNHDGGVQGNFPPGTLGAGMSAIATGSLKIISPPAGLSQADLLHALRTDPLGLLNNLLNTLEIGTHVRLVSPDKDRRILNRRQIVEEHFTTTGTPVGHGYTADNRAQGTAYYTFVRGDVQFLVLDTVNPNGYSNGSIDQPQMDWLTAELAAPRAALQVVCSHHTSETMDNPLIVTGGDLSPRVQGPAVVALLQDHPRVIAWVNGHTHRNQVWARPGGKRGFWEINTASHVDFPQQSRLLEIADNADGTLSIFCTMVDHAAPASYSGSLANTVQLAALARELSANDWQEHTSNRSGALSDRNVELVIQKP</sequence>
<dbReference type="PANTHER" id="PTHR43143">
    <property type="entry name" value="METALLOPHOSPHOESTERASE, CALCINEURIN SUPERFAMILY"/>
    <property type="match status" value="1"/>
</dbReference>
<feature type="signal peptide" evidence="1">
    <location>
        <begin position="1"/>
        <end position="30"/>
    </location>
</feature>
<organism evidence="2 3">
    <name type="scientific">Nocardioides phosphati</name>
    <dbReference type="NCBI Taxonomy" id="1867775"/>
    <lineage>
        <taxon>Bacteria</taxon>
        <taxon>Bacillati</taxon>
        <taxon>Actinomycetota</taxon>
        <taxon>Actinomycetes</taxon>
        <taxon>Propionibacteriales</taxon>
        <taxon>Nocardioidaceae</taxon>
        <taxon>Nocardioides</taxon>
    </lineage>
</organism>
<evidence type="ECO:0000256" key="1">
    <source>
        <dbReference type="SAM" id="SignalP"/>
    </source>
</evidence>
<dbReference type="SUPFAM" id="SSF56300">
    <property type="entry name" value="Metallo-dependent phosphatases"/>
    <property type="match status" value="1"/>
</dbReference>
<evidence type="ECO:0000313" key="3">
    <source>
        <dbReference type="Proteomes" id="UP000655410"/>
    </source>
</evidence>
<dbReference type="EMBL" id="BMNI01000007">
    <property type="protein sequence ID" value="GGO91671.1"/>
    <property type="molecule type" value="Genomic_DNA"/>
</dbReference>
<dbReference type="Gene3D" id="3.60.21.10">
    <property type="match status" value="1"/>
</dbReference>
<comment type="caution">
    <text evidence="2">The sequence shown here is derived from an EMBL/GenBank/DDBJ whole genome shotgun (WGS) entry which is preliminary data.</text>
</comment>
<reference evidence="3" key="1">
    <citation type="journal article" date="2019" name="Int. J. Syst. Evol. Microbiol.">
        <title>The Global Catalogue of Microorganisms (GCM) 10K type strain sequencing project: providing services to taxonomists for standard genome sequencing and annotation.</title>
        <authorList>
            <consortium name="The Broad Institute Genomics Platform"/>
            <consortium name="The Broad Institute Genome Sequencing Center for Infectious Disease"/>
            <person name="Wu L."/>
            <person name="Ma J."/>
        </authorList>
    </citation>
    <scope>NUCLEOTIDE SEQUENCE [LARGE SCALE GENOMIC DNA]</scope>
    <source>
        <strain evidence="3">CGMCC 4.7371</strain>
    </source>
</reference>
<dbReference type="Proteomes" id="UP000655410">
    <property type="component" value="Unassembled WGS sequence"/>
</dbReference>